<keyword evidence="2" id="KW-1133">Transmembrane helix</keyword>
<evidence type="ECO:0000313" key="3">
    <source>
        <dbReference type="EMBL" id="HJD44464.1"/>
    </source>
</evidence>
<accession>A0A9D2U9B8</accession>
<keyword evidence="1" id="KW-0175">Coiled coil</keyword>
<name>A0A9D2U9B8_9BURK</name>
<feature type="non-terminal residue" evidence="3">
    <location>
        <position position="1"/>
    </location>
</feature>
<reference evidence="3" key="1">
    <citation type="journal article" date="2021" name="PeerJ">
        <title>Extensive microbial diversity within the chicken gut microbiome revealed by metagenomics and culture.</title>
        <authorList>
            <person name="Gilroy R."/>
            <person name="Ravi A."/>
            <person name="Getino M."/>
            <person name="Pursley I."/>
            <person name="Horton D.L."/>
            <person name="Alikhan N.F."/>
            <person name="Baker D."/>
            <person name="Gharbi K."/>
            <person name="Hall N."/>
            <person name="Watson M."/>
            <person name="Adriaenssens E.M."/>
            <person name="Foster-Nyarko E."/>
            <person name="Jarju S."/>
            <person name="Secka A."/>
            <person name="Antonio M."/>
            <person name="Oren A."/>
            <person name="Chaudhuri R.R."/>
            <person name="La Ragione R."/>
            <person name="Hildebrand F."/>
            <person name="Pallen M.J."/>
        </authorList>
    </citation>
    <scope>NUCLEOTIDE SEQUENCE</scope>
    <source>
        <strain evidence="3">9264</strain>
    </source>
</reference>
<evidence type="ECO:0000313" key="4">
    <source>
        <dbReference type="Proteomes" id="UP000823889"/>
    </source>
</evidence>
<protein>
    <submittedName>
        <fullName evidence="3">Uncharacterized protein</fullName>
    </submittedName>
</protein>
<keyword evidence="2" id="KW-0812">Transmembrane</keyword>
<evidence type="ECO:0000256" key="2">
    <source>
        <dbReference type="SAM" id="Phobius"/>
    </source>
</evidence>
<feature type="coiled-coil region" evidence="1">
    <location>
        <begin position="2"/>
        <end position="33"/>
    </location>
</feature>
<gene>
    <name evidence="3" type="ORF">H9906_05465</name>
</gene>
<evidence type="ECO:0000256" key="1">
    <source>
        <dbReference type="SAM" id="Coils"/>
    </source>
</evidence>
<dbReference type="Proteomes" id="UP000823889">
    <property type="component" value="Unassembled WGS sequence"/>
</dbReference>
<dbReference type="AlphaFoldDB" id="A0A9D2U9B8"/>
<sequence length="63" mass="6810">RLDEVTQQAVQAKEELEVKAREAADEARKAAAIFALWAFASLFVGAFVASLAATIGGRARDRF</sequence>
<feature type="transmembrane region" description="Helical" evidence="2">
    <location>
        <begin position="31"/>
        <end position="55"/>
    </location>
</feature>
<dbReference type="EMBL" id="DWUQ01000108">
    <property type="protein sequence ID" value="HJD44464.1"/>
    <property type="molecule type" value="Genomic_DNA"/>
</dbReference>
<keyword evidence="2" id="KW-0472">Membrane</keyword>
<proteinExistence type="predicted"/>
<comment type="caution">
    <text evidence="3">The sequence shown here is derived from an EMBL/GenBank/DDBJ whole genome shotgun (WGS) entry which is preliminary data.</text>
</comment>
<reference evidence="3" key="2">
    <citation type="submission" date="2021-04" db="EMBL/GenBank/DDBJ databases">
        <authorList>
            <person name="Gilroy R."/>
        </authorList>
    </citation>
    <scope>NUCLEOTIDE SEQUENCE</scope>
    <source>
        <strain evidence="3">9264</strain>
    </source>
</reference>
<organism evidence="3 4">
    <name type="scientific">Candidatus Paenalcaligenes intestinipullorum</name>
    <dbReference type="NCBI Taxonomy" id="2838718"/>
    <lineage>
        <taxon>Bacteria</taxon>
        <taxon>Pseudomonadati</taxon>
        <taxon>Pseudomonadota</taxon>
        <taxon>Betaproteobacteria</taxon>
        <taxon>Burkholderiales</taxon>
        <taxon>Alcaligenaceae</taxon>
        <taxon>Paenalcaligenes</taxon>
    </lineage>
</organism>